<dbReference type="EMBL" id="JAAQPH010000025">
    <property type="protein sequence ID" value="NIA71729.1"/>
    <property type="molecule type" value="Genomic_DNA"/>
</dbReference>
<gene>
    <name evidence="3" type="ORF">HBA54_24345</name>
</gene>
<protein>
    <submittedName>
        <fullName evidence="3">LUD domain-containing protein</fullName>
    </submittedName>
</protein>
<reference evidence="3" key="1">
    <citation type="submission" date="2020-03" db="EMBL/GenBank/DDBJ databases">
        <title>Genome of Pelagibius litoralis DSM 21314T.</title>
        <authorList>
            <person name="Wang G."/>
        </authorList>
    </citation>
    <scope>NUCLEOTIDE SEQUENCE</scope>
    <source>
        <strain evidence="3">DSM 21314</strain>
    </source>
</reference>
<dbReference type="PANTHER" id="PTHR43682">
    <property type="entry name" value="LACTATE UTILIZATION PROTEIN C"/>
    <property type="match status" value="1"/>
</dbReference>
<dbReference type="Gene3D" id="3.40.50.10420">
    <property type="entry name" value="NagB/RpiA/CoA transferase-like"/>
    <property type="match status" value="1"/>
</dbReference>
<dbReference type="InterPro" id="IPR003741">
    <property type="entry name" value="LUD_dom"/>
</dbReference>
<feature type="region of interest" description="Disordered" evidence="1">
    <location>
        <begin position="1"/>
        <end position="48"/>
    </location>
</feature>
<dbReference type="PANTHER" id="PTHR43682:SF1">
    <property type="entry name" value="LACTATE UTILIZATION PROTEIN C"/>
    <property type="match status" value="1"/>
</dbReference>
<dbReference type="InterPro" id="IPR024185">
    <property type="entry name" value="FTHF_cligase-like_sf"/>
</dbReference>
<organism evidence="3 4">
    <name type="scientific">Pelagibius litoralis</name>
    <dbReference type="NCBI Taxonomy" id="374515"/>
    <lineage>
        <taxon>Bacteria</taxon>
        <taxon>Pseudomonadati</taxon>
        <taxon>Pseudomonadota</taxon>
        <taxon>Alphaproteobacteria</taxon>
        <taxon>Rhodospirillales</taxon>
        <taxon>Rhodovibrionaceae</taxon>
        <taxon>Pelagibius</taxon>
    </lineage>
</organism>
<keyword evidence="4" id="KW-1185">Reference proteome</keyword>
<evidence type="ECO:0000256" key="1">
    <source>
        <dbReference type="SAM" id="MobiDB-lite"/>
    </source>
</evidence>
<evidence type="ECO:0000313" key="3">
    <source>
        <dbReference type="EMBL" id="NIA71729.1"/>
    </source>
</evidence>
<feature type="compositionally biased region" description="Basic and acidic residues" evidence="1">
    <location>
        <begin position="17"/>
        <end position="29"/>
    </location>
</feature>
<dbReference type="InterPro" id="IPR037171">
    <property type="entry name" value="NagB/RpiA_transferase-like"/>
</dbReference>
<dbReference type="Pfam" id="PF02589">
    <property type="entry name" value="LUD_dom"/>
    <property type="match status" value="1"/>
</dbReference>
<evidence type="ECO:0000259" key="2">
    <source>
        <dbReference type="Pfam" id="PF02589"/>
    </source>
</evidence>
<dbReference type="Proteomes" id="UP000761264">
    <property type="component" value="Unassembled WGS sequence"/>
</dbReference>
<sequence>MSGSREQIMATLRRSLKREQPSAEERAQLEARLSAPQPGLIPARGQRPHGEQLDLMEEMLVELSASVVRLRDDAEVPRAVADYLKGENLPPKLRLAPRDDLRDLPWDSQPLLEVAEGIAEEPDTASLTGAFAGIAETGTLMMASGPEAPITLNFLPENHIVVLRASQVVGAYEEAWTRLRQRYGSGVMPRAVNMITGPSRTGDIEQTIQLGAHGPRRLHVILVEDGDAAGGSDRDERQA</sequence>
<name>A0A967KE32_9PROT</name>
<dbReference type="AlphaFoldDB" id="A0A967KE32"/>
<evidence type="ECO:0000313" key="4">
    <source>
        <dbReference type="Proteomes" id="UP000761264"/>
    </source>
</evidence>
<proteinExistence type="predicted"/>
<feature type="domain" description="LUD" evidence="2">
    <location>
        <begin position="126"/>
        <end position="223"/>
    </location>
</feature>
<accession>A0A967KE32</accession>
<comment type="caution">
    <text evidence="3">The sequence shown here is derived from an EMBL/GenBank/DDBJ whole genome shotgun (WGS) entry which is preliminary data.</text>
</comment>
<dbReference type="SUPFAM" id="SSF100950">
    <property type="entry name" value="NagB/RpiA/CoA transferase-like"/>
    <property type="match status" value="1"/>
</dbReference>